<evidence type="ECO:0000313" key="3">
    <source>
        <dbReference type="Proteomes" id="UP000323917"/>
    </source>
</evidence>
<dbReference type="InterPro" id="IPR006311">
    <property type="entry name" value="TAT_signal"/>
</dbReference>
<reference evidence="2 3" key="1">
    <citation type="submission" date="2019-08" db="EMBL/GenBank/DDBJ databases">
        <title>Deep-cultivation of Planctomycetes and their phenomic and genomic characterization uncovers novel biology.</title>
        <authorList>
            <person name="Wiegand S."/>
            <person name="Jogler M."/>
            <person name="Boedeker C."/>
            <person name="Pinto D."/>
            <person name="Vollmers J."/>
            <person name="Rivas-Marin E."/>
            <person name="Kohn T."/>
            <person name="Peeters S.H."/>
            <person name="Heuer A."/>
            <person name="Rast P."/>
            <person name="Oberbeckmann S."/>
            <person name="Bunk B."/>
            <person name="Jeske O."/>
            <person name="Meyerdierks A."/>
            <person name="Storesund J.E."/>
            <person name="Kallscheuer N."/>
            <person name="Luecker S."/>
            <person name="Lage O.M."/>
            <person name="Pohl T."/>
            <person name="Merkel B.J."/>
            <person name="Hornburger P."/>
            <person name="Mueller R.-W."/>
            <person name="Bruemmer F."/>
            <person name="Labrenz M."/>
            <person name="Spormann A.M."/>
            <person name="Op den Camp H."/>
            <person name="Overmann J."/>
            <person name="Amann R."/>
            <person name="Jetten M.S.M."/>
            <person name="Mascher T."/>
            <person name="Medema M.H."/>
            <person name="Devos D.P."/>
            <person name="Kaster A.-K."/>
            <person name="Ovreas L."/>
            <person name="Rohde M."/>
            <person name="Galperin M.Y."/>
            <person name="Jogler C."/>
        </authorList>
    </citation>
    <scope>NUCLEOTIDE SEQUENCE [LARGE SCALE GENOMIC DNA]</scope>
    <source>
        <strain evidence="2 3">Pr1d</strain>
    </source>
</reference>
<dbReference type="Pfam" id="PF13810">
    <property type="entry name" value="DUF4185"/>
    <property type="match status" value="1"/>
</dbReference>
<accession>A0A5B9QQZ2</accession>
<organism evidence="2 3">
    <name type="scientific">Bythopirellula goksoeyrii</name>
    <dbReference type="NCBI Taxonomy" id="1400387"/>
    <lineage>
        <taxon>Bacteria</taxon>
        <taxon>Pseudomonadati</taxon>
        <taxon>Planctomycetota</taxon>
        <taxon>Planctomycetia</taxon>
        <taxon>Pirellulales</taxon>
        <taxon>Lacipirellulaceae</taxon>
        <taxon>Bythopirellula</taxon>
    </lineage>
</organism>
<dbReference type="AlphaFoldDB" id="A0A5B9QQZ2"/>
<feature type="domain" description="DUF4185" evidence="1">
    <location>
        <begin position="58"/>
        <end position="369"/>
    </location>
</feature>
<dbReference type="KEGG" id="bgok:Pr1d_37070"/>
<name>A0A5B9QQZ2_9BACT</name>
<proteinExistence type="predicted"/>
<dbReference type="InterPro" id="IPR025442">
    <property type="entry name" value="DUF4185"/>
</dbReference>
<gene>
    <name evidence="2" type="ORF">Pr1d_37070</name>
</gene>
<sequence>MTRHHSPSLSRRQMLTRSTGGILATSTFWQLQAAFGETGQSHHVAAVRNLGSQFQDNPLRVTGLDCASSIVLPSGESFWVFGDTIEGPFESIRGLPLADKLSNTAAIAPKQDISDGIKKFKFLTQPDGKRPLQIVPYASDEDPAAERIWPIHGTCRAEKLYLFYHRISLIPGVDVFENFQLDGMGIAQAKTGDWKFKRLSAPDGTDFFWKGDQPSFGVFVEQQGDYVYVWGSLITGMFLARTRPDEIANRESYEYLVTAPTVNDPDLKPIWSKYFEPTASLFDSVPNEMSASYNQHLGCYLAIHSLLRDNKIVMRTAPQITGPWSEAEIIYRPDKVGDGDLIYAAKEHPELARENGKIIYVTFVNSATYVPQMIELTFK</sequence>
<dbReference type="EMBL" id="CP042913">
    <property type="protein sequence ID" value="QEG36393.1"/>
    <property type="molecule type" value="Genomic_DNA"/>
</dbReference>
<evidence type="ECO:0000259" key="1">
    <source>
        <dbReference type="Pfam" id="PF13810"/>
    </source>
</evidence>
<dbReference type="OrthoDB" id="284233at2"/>
<dbReference type="Proteomes" id="UP000323917">
    <property type="component" value="Chromosome"/>
</dbReference>
<dbReference type="RefSeq" id="WP_148074741.1">
    <property type="nucleotide sequence ID" value="NZ_CP042913.1"/>
</dbReference>
<evidence type="ECO:0000313" key="2">
    <source>
        <dbReference type="EMBL" id="QEG36393.1"/>
    </source>
</evidence>
<protein>
    <recommendedName>
        <fullName evidence="1">DUF4185 domain-containing protein</fullName>
    </recommendedName>
</protein>
<keyword evidence="3" id="KW-1185">Reference proteome</keyword>
<dbReference type="PROSITE" id="PS51318">
    <property type="entry name" value="TAT"/>
    <property type="match status" value="1"/>
</dbReference>